<dbReference type="Pfam" id="PF03717">
    <property type="entry name" value="PBP_dimer"/>
    <property type="match status" value="1"/>
</dbReference>
<protein>
    <submittedName>
        <fullName evidence="7">Cell division protein FtsI [Peptidoglycan synthetase] (EC)</fullName>
        <ecNumber evidence="7">2.4.1.129</ecNumber>
    </submittedName>
</protein>
<evidence type="ECO:0000256" key="2">
    <source>
        <dbReference type="ARBA" id="ARBA00022645"/>
    </source>
</evidence>
<keyword evidence="2" id="KW-0378">Hydrolase</keyword>
<dbReference type="GO" id="GO:0071555">
    <property type="term" value="P:cell wall organization"/>
    <property type="evidence" value="ECO:0007669"/>
    <property type="project" value="TreeGrafter"/>
</dbReference>
<keyword evidence="2" id="KW-0645">Protease</keyword>
<reference evidence="7" key="1">
    <citation type="submission" date="2020-01" db="EMBL/GenBank/DDBJ databases">
        <authorList>
            <person name="Meier V. D."/>
            <person name="Meier V D."/>
        </authorList>
    </citation>
    <scope>NUCLEOTIDE SEQUENCE</scope>
    <source>
        <strain evidence="7">HLG_WM_MAG_05</strain>
    </source>
</reference>
<dbReference type="SUPFAM" id="SSF56519">
    <property type="entry name" value="Penicillin binding protein dimerisation domain"/>
    <property type="match status" value="1"/>
</dbReference>
<keyword evidence="7" id="KW-0132">Cell division</keyword>
<dbReference type="InterPro" id="IPR012338">
    <property type="entry name" value="Beta-lactam/transpept-like"/>
</dbReference>
<dbReference type="EC" id="2.4.1.129" evidence="7"/>
<dbReference type="EMBL" id="CACVAU010000047">
    <property type="protein sequence ID" value="CAA6815678.1"/>
    <property type="molecule type" value="Genomic_DNA"/>
</dbReference>
<dbReference type="PANTHER" id="PTHR30627">
    <property type="entry name" value="PEPTIDOGLYCAN D,D-TRANSPEPTIDASE"/>
    <property type="match status" value="1"/>
</dbReference>
<keyword evidence="3 4" id="KW-0472">Membrane</keyword>
<dbReference type="Pfam" id="PF00905">
    <property type="entry name" value="Transpeptidase"/>
    <property type="match status" value="1"/>
</dbReference>
<evidence type="ECO:0000256" key="3">
    <source>
        <dbReference type="ARBA" id="ARBA00023136"/>
    </source>
</evidence>
<gene>
    <name evidence="7" type="ORF">HELGO_WM16540</name>
</gene>
<dbReference type="SUPFAM" id="SSF56601">
    <property type="entry name" value="beta-lactamase/transpeptidase-like"/>
    <property type="match status" value="1"/>
</dbReference>
<dbReference type="Gene3D" id="3.40.710.10">
    <property type="entry name" value="DD-peptidase/beta-lactamase superfamily"/>
    <property type="match status" value="1"/>
</dbReference>
<keyword evidence="4" id="KW-1133">Transmembrane helix</keyword>
<dbReference type="InterPro" id="IPR050515">
    <property type="entry name" value="Beta-lactam/transpept"/>
</dbReference>
<evidence type="ECO:0000256" key="4">
    <source>
        <dbReference type="SAM" id="Phobius"/>
    </source>
</evidence>
<dbReference type="InterPro" id="IPR036138">
    <property type="entry name" value="PBP_dimer_sf"/>
</dbReference>
<keyword evidence="2" id="KW-0121">Carboxypeptidase</keyword>
<keyword evidence="7" id="KW-0808">Transferase</keyword>
<keyword evidence="7" id="KW-0131">Cell cycle</keyword>
<dbReference type="PANTHER" id="PTHR30627:SF1">
    <property type="entry name" value="PEPTIDOGLYCAN D,D-TRANSPEPTIDASE FTSI"/>
    <property type="match status" value="1"/>
</dbReference>
<dbReference type="AlphaFoldDB" id="A0A6S6TLB9"/>
<dbReference type="GO" id="GO:0005886">
    <property type="term" value="C:plasma membrane"/>
    <property type="evidence" value="ECO:0007669"/>
    <property type="project" value="TreeGrafter"/>
</dbReference>
<feature type="domain" description="Penicillin-binding protein transpeptidase" evidence="5">
    <location>
        <begin position="269"/>
        <end position="574"/>
    </location>
</feature>
<dbReference type="Gene3D" id="3.30.450.330">
    <property type="match status" value="1"/>
</dbReference>
<evidence type="ECO:0000313" key="7">
    <source>
        <dbReference type="EMBL" id="CAA6815678.1"/>
    </source>
</evidence>
<dbReference type="GO" id="GO:0004180">
    <property type="term" value="F:carboxypeptidase activity"/>
    <property type="evidence" value="ECO:0007669"/>
    <property type="project" value="UniProtKB-KW"/>
</dbReference>
<comment type="subcellular location">
    <subcellularLocation>
        <location evidence="1">Membrane</location>
    </subcellularLocation>
</comment>
<dbReference type="InterPro" id="IPR005311">
    <property type="entry name" value="PBP_dimer"/>
</dbReference>
<sequence>MIDNRSLILLGFFVVIFLLFFIFLVNFAQKVGTSEHLKNKIVKLENKAIRGKIVSADNFVVAYSAKLFRAEVNVRSIDPKKKTLFIKLFSIYAGMHESDVAAKFISKSGKAFKNRIILTDNLNYKLASELKSLAYKMNKLKIFRPLNPEKAHIVYGLDIVPSSEERYFPHKNILTPVVGYVHQKGTNYQISKGMKGLEKAYSVELLAEKNGLIQGKSDALSTPLQTGESRDVQRVDGLDLHVSIKLSFQQKVEKVLDKMKQQTAAEEVMAAVMNSQTGQLLALASSERFNPEHIYQKDVKSLNPNFTEYLYEPGSVIKPLAMAIALENKKLDLSKQIRLGGKLKVSDSYTISDDDFFKALTPKGILMYSSNIGIAKIAWKLSGQELYDGFKRFGLAELSGIDLSKELRGEIKSAYRFKHKVHAANTAYGYGMLANFMQLVKAYSAFNNNGVAVTPKIVNYLSDKNGNKYQRSNGSTSLQACSATTAKSIKDMLEATVNRGTGTSAQYDGLEIGGKTGTAHITENKRYVEKYHSSFMGFANDKEGHKYTIGVFVIKPKKVYFASQTAAPTFQKIIAKMVEEKYLVVDEALAKRHLAKRKDIRARKHAAYVRKIQAYNKKHGIK</sequence>
<organism evidence="7">
    <name type="scientific">uncultured Sulfurovum sp</name>
    <dbReference type="NCBI Taxonomy" id="269237"/>
    <lineage>
        <taxon>Bacteria</taxon>
        <taxon>Pseudomonadati</taxon>
        <taxon>Campylobacterota</taxon>
        <taxon>Epsilonproteobacteria</taxon>
        <taxon>Campylobacterales</taxon>
        <taxon>Sulfurovaceae</taxon>
        <taxon>Sulfurovum</taxon>
        <taxon>environmental samples</taxon>
    </lineage>
</organism>
<dbReference type="GO" id="GO:0008658">
    <property type="term" value="F:penicillin binding"/>
    <property type="evidence" value="ECO:0007669"/>
    <property type="project" value="InterPro"/>
</dbReference>
<dbReference type="GO" id="GO:0016757">
    <property type="term" value="F:glycosyltransferase activity"/>
    <property type="evidence" value="ECO:0007669"/>
    <property type="project" value="UniProtKB-KW"/>
</dbReference>
<feature type="transmembrane region" description="Helical" evidence="4">
    <location>
        <begin position="7"/>
        <end position="28"/>
    </location>
</feature>
<evidence type="ECO:0000259" key="6">
    <source>
        <dbReference type="Pfam" id="PF03717"/>
    </source>
</evidence>
<evidence type="ECO:0000256" key="1">
    <source>
        <dbReference type="ARBA" id="ARBA00004370"/>
    </source>
</evidence>
<proteinExistence type="predicted"/>
<accession>A0A6S6TLB9</accession>
<dbReference type="GO" id="GO:0051301">
    <property type="term" value="P:cell division"/>
    <property type="evidence" value="ECO:0007669"/>
    <property type="project" value="UniProtKB-KW"/>
</dbReference>
<feature type="domain" description="Penicillin-binding protein dimerisation" evidence="6">
    <location>
        <begin position="47"/>
        <end position="218"/>
    </location>
</feature>
<keyword evidence="4" id="KW-0812">Transmembrane</keyword>
<keyword evidence="7" id="KW-0328">Glycosyltransferase</keyword>
<evidence type="ECO:0000259" key="5">
    <source>
        <dbReference type="Pfam" id="PF00905"/>
    </source>
</evidence>
<dbReference type="InterPro" id="IPR001460">
    <property type="entry name" value="PCN-bd_Tpept"/>
</dbReference>
<dbReference type="Gene3D" id="3.90.1310.10">
    <property type="entry name" value="Penicillin-binding protein 2a (Domain 2)"/>
    <property type="match status" value="1"/>
</dbReference>
<name>A0A6S6TLB9_9BACT</name>